<protein>
    <submittedName>
        <fullName evidence="1">Uncharacterized protein</fullName>
    </submittedName>
</protein>
<evidence type="ECO:0000313" key="2">
    <source>
        <dbReference type="Proteomes" id="UP000003480"/>
    </source>
</evidence>
<name>I4FYC1_MICAE</name>
<sequence>MNQLLLYLIVMLSILVASCESIQKEILVSSTLNAKDGSSISENIPSKILIILQKDPGNGRAWQSLHHYSSITDAGKTLSFYQDCFNALKEKPLLFFDRYLAGDDQALFRMIDALSHDFSAFGETYKQTEQVFNKSFYLIKQFMQEHKTNRELYNRAYDFYRVSWAQYDSWRLRYCDSTFVNGKVIFGHCSR</sequence>
<dbReference type="AlphaFoldDB" id="I4FYC1"/>
<dbReference type="Proteomes" id="UP000003480">
    <property type="component" value="Unassembled WGS sequence"/>
</dbReference>
<dbReference type="EMBL" id="CAIJ01000011">
    <property type="protein sequence ID" value="CCI00682.1"/>
    <property type="molecule type" value="Genomic_DNA"/>
</dbReference>
<proteinExistence type="predicted"/>
<accession>I4FYC1</accession>
<gene>
    <name evidence="1" type="ORF">MICAC_1080008</name>
</gene>
<dbReference type="RefSeq" id="WP_002765643.1">
    <property type="nucleotide sequence ID" value="NZ_HE972942.1"/>
</dbReference>
<evidence type="ECO:0000313" key="1">
    <source>
        <dbReference type="EMBL" id="CCI00682.1"/>
    </source>
</evidence>
<reference evidence="1 2" key="1">
    <citation type="submission" date="2012-04" db="EMBL/GenBank/DDBJ databases">
        <authorList>
            <person name="Genoscope - CEA"/>
        </authorList>
    </citation>
    <scope>NUCLEOTIDE SEQUENCE [LARGE SCALE GENOMIC DNA]</scope>
    <source>
        <strain evidence="1 2">9443</strain>
    </source>
</reference>
<dbReference type="HOGENOM" id="CLU_1420018_0_0_3"/>
<comment type="caution">
    <text evidence="1">The sequence shown here is derived from an EMBL/GenBank/DDBJ whole genome shotgun (WGS) entry which is preliminary data.</text>
</comment>
<organism evidence="1 2">
    <name type="scientific">Microcystis aeruginosa PCC 9443</name>
    <dbReference type="NCBI Taxonomy" id="1160281"/>
    <lineage>
        <taxon>Bacteria</taxon>
        <taxon>Bacillati</taxon>
        <taxon>Cyanobacteriota</taxon>
        <taxon>Cyanophyceae</taxon>
        <taxon>Oscillatoriophycideae</taxon>
        <taxon>Chroococcales</taxon>
        <taxon>Microcystaceae</taxon>
        <taxon>Microcystis</taxon>
    </lineage>
</organism>